<protein>
    <recommendedName>
        <fullName evidence="3">Yeast cell wall synthesis Kre9/Knh1-like N-terminal domain-containing protein</fullName>
    </recommendedName>
</protein>
<dbReference type="Proteomes" id="UP000781932">
    <property type="component" value="Unassembled WGS sequence"/>
</dbReference>
<name>A0A9P6I4J8_9PEZI</name>
<feature type="domain" description="Yeast cell wall synthesis Kre9/Knh1-like N-terminal" evidence="3">
    <location>
        <begin position="23"/>
        <end position="114"/>
    </location>
</feature>
<dbReference type="EMBL" id="JAATWM020000042">
    <property type="protein sequence ID" value="KAF9871840.1"/>
    <property type="molecule type" value="Genomic_DNA"/>
</dbReference>
<proteinExistence type="predicted"/>
<keyword evidence="5" id="KW-1185">Reference proteome</keyword>
<feature type="signal peptide" evidence="2">
    <location>
        <begin position="1"/>
        <end position="18"/>
    </location>
</feature>
<dbReference type="PANTHER" id="PTHR35185:SF2">
    <property type="entry name" value="EXTRACELLULAR PROLINE-SERINE RICH PROTEIN (AFU_ORTHOLOGUE AFUA_8G07090)"/>
    <property type="match status" value="1"/>
</dbReference>
<feature type="chain" id="PRO_5040512090" description="Yeast cell wall synthesis Kre9/Knh1-like N-terminal domain-containing protein" evidence="2">
    <location>
        <begin position="19"/>
        <end position="250"/>
    </location>
</feature>
<dbReference type="AlphaFoldDB" id="A0A9P6I4J8"/>
<dbReference type="Pfam" id="PF10342">
    <property type="entry name" value="Kre9_KNH"/>
    <property type="match status" value="1"/>
</dbReference>
<evidence type="ECO:0000256" key="2">
    <source>
        <dbReference type="SAM" id="SignalP"/>
    </source>
</evidence>
<evidence type="ECO:0000313" key="5">
    <source>
        <dbReference type="Proteomes" id="UP000781932"/>
    </source>
</evidence>
<keyword evidence="1 2" id="KW-0732">Signal</keyword>
<sequence length="250" mass="26099">MRFFAAALALAAPLAVSAIEFTSPSLNSTVTKGSSYELSWNTVDTDPSVFSVYLVNFVNWPPSYTLLAQNIETASGAATVQVPCSEISSGGYQFNAINGTNVYVIYAQTPKFAISGDDCTDPTPIPAEPSTCAPPATVTVTVSKTLSRNSTAAATGSAAQQITPTPAVVTQVTTVFHGTCPDTIGWSSGYHHPVTLTKPPVAPNAPEVTKVPGKGTFNFADDDDDDDEDVTTVYKTTYLPLSLAPTACGC</sequence>
<reference evidence="4" key="1">
    <citation type="submission" date="2020-03" db="EMBL/GenBank/DDBJ databases">
        <authorList>
            <person name="He L."/>
        </authorList>
    </citation>
    <scope>NUCLEOTIDE SEQUENCE</scope>
    <source>
        <strain evidence="4">CkLH20</strain>
    </source>
</reference>
<dbReference type="PANTHER" id="PTHR35185">
    <property type="entry name" value="SERINE/THREONINE-RICH PROTEIN ADG2-RELATED"/>
    <property type="match status" value="1"/>
</dbReference>
<evidence type="ECO:0000313" key="4">
    <source>
        <dbReference type="EMBL" id="KAF9871840.1"/>
    </source>
</evidence>
<reference evidence="4" key="2">
    <citation type="submission" date="2020-11" db="EMBL/GenBank/DDBJ databases">
        <title>Whole genome sequencing of Colletotrichum sp.</title>
        <authorList>
            <person name="Li H."/>
        </authorList>
    </citation>
    <scope>NUCLEOTIDE SEQUENCE</scope>
    <source>
        <strain evidence="4">CkLH20</strain>
    </source>
</reference>
<comment type="caution">
    <text evidence="4">The sequence shown here is derived from an EMBL/GenBank/DDBJ whole genome shotgun (WGS) entry which is preliminary data.</text>
</comment>
<dbReference type="InterPro" id="IPR052479">
    <property type="entry name" value="GPI-anchor_Adhesion_Reg"/>
</dbReference>
<accession>A0A9P6I4J8</accession>
<evidence type="ECO:0000259" key="3">
    <source>
        <dbReference type="Pfam" id="PF10342"/>
    </source>
</evidence>
<gene>
    <name evidence="4" type="ORF">CkaCkLH20_10774</name>
</gene>
<dbReference type="OrthoDB" id="5420143at2759"/>
<evidence type="ECO:0000256" key="1">
    <source>
        <dbReference type="ARBA" id="ARBA00022729"/>
    </source>
</evidence>
<organism evidence="4 5">
    <name type="scientific">Colletotrichum karsti</name>
    <dbReference type="NCBI Taxonomy" id="1095194"/>
    <lineage>
        <taxon>Eukaryota</taxon>
        <taxon>Fungi</taxon>
        <taxon>Dikarya</taxon>
        <taxon>Ascomycota</taxon>
        <taxon>Pezizomycotina</taxon>
        <taxon>Sordariomycetes</taxon>
        <taxon>Hypocreomycetidae</taxon>
        <taxon>Glomerellales</taxon>
        <taxon>Glomerellaceae</taxon>
        <taxon>Colletotrichum</taxon>
        <taxon>Colletotrichum boninense species complex</taxon>
    </lineage>
</organism>
<dbReference type="RefSeq" id="XP_038741301.1">
    <property type="nucleotide sequence ID" value="XM_038893488.1"/>
</dbReference>
<dbReference type="GeneID" id="62166562"/>
<dbReference type="InterPro" id="IPR018466">
    <property type="entry name" value="Kre9/Knh1-like_N"/>
</dbReference>